<evidence type="ECO:0000313" key="1">
    <source>
        <dbReference type="EMBL" id="SUZ72431.1"/>
    </source>
</evidence>
<evidence type="ECO:0008006" key="2">
    <source>
        <dbReference type="Google" id="ProtNLM"/>
    </source>
</evidence>
<protein>
    <recommendedName>
        <fullName evidence="2">NAD-dependent epimerase/dehydratase domain-containing protein</fullName>
    </recommendedName>
</protein>
<dbReference type="InterPro" id="IPR036291">
    <property type="entry name" value="NAD(P)-bd_dom_sf"/>
</dbReference>
<gene>
    <name evidence="1" type="ORF">METZ01_LOCUS25285</name>
</gene>
<dbReference type="PANTHER" id="PTHR12126">
    <property type="entry name" value="NADH-UBIQUINONE OXIDOREDUCTASE 39 KDA SUBUNIT-RELATED"/>
    <property type="match status" value="1"/>
</dbReference>
<dbReference type="AlphaFoldDB" id="A0A381PZD0"/>
<dbReference type="GO" id="GO:0044877">
    <property type="term" value="F:protein-containing complex binding"/>
    <property type="evidence" value="ECO:0007669"/>
    <property type="project" value="TreeGrafter"/>
</dbReference>
<dbReference type="PANTHER" id="PTHR12126:SF11">
    <property type="entry name" value="NADH DEHYDROGENASE [UBIQUINONE] 1 ALPHA SUBCOMPLEX SUBUNIT 9, MITOCHONDRIAL"/>
    <property type="match status" value="1"/>
</dbReference>
<dbReference type="SUPFAM" id="SSF51735">
    <property type="entry name" value="NAD(P)-binding Rossmann-fold domains"/>
    <property type="match status" value="1"/>
</dbReference>
<name>A0A381PZD0_9ZZZZ</name>
<sequence length="363" mass="40803">MQTALVIGGTGPTGPYVVNGLLDRGFRVTILHTGRHETSLIGPEVEHIHSNPFDIETTADDLGDRTFDLAVIMYGRLRDLASLLRGRVNHFVSIGGVGVYQGFANPDELFPVGMPVPLPHRSDLVGNNEFFGKLRRIRETEEVVFSTHPEAIHLRYPQLYGPRQLLPREWPIVRRAIDRRPFLIVPDGGLTVKSQAWVENAAHATLLACDRPEPAVGKIYNVADEQLFSIRQIAEIVANELEHEWEIISLPYDAAPSTRPMLTSWSNSHRILDIGPTIRDLGYSDVVEPGAAWRLATRWLVANPVERGGDVEQRLEDPFEYASEDRQYEIWQRYQKELSTVEWSKPPGYSSAYVGRPTNPANG</sequence>
<dbReference type="Gene3D" id="3.40.50.720">
    <property type="entry name" value="NAD(P)-binding Rossmann-like Domain"/>
    <property type="match status" value="1"/>
</dbReference>
<organism evidence="1">
    <name type="scientific">marine metagenome</name>
    <dbReference type="NCBI Taxonomy" id="408172"/>
    <lineage>
        <taxon>unclassified sequences</taxon>
        <taxon>metagenomes</taxon>
        <taxon>ecological metagenomes</taxon>
    </lineage>
</organism>
<dbReference type="InterPro" id="IPR051207">
    <property type="entry name" value="ComplexI_NDUFA9_subunit"/>
</dbReference>
<proteinExistence type="predicted"/>
<reference evidence="1" key="1">
    <citation type="submission" date="2018-05" db="EMBL/GenBank/DDBJ databases">
        <authorList>
            <person name="Lanie J.A."/>
            <person name="Ng W.-L."/>
            <person name="Kazmierczak K.M."/>
            <person name="Andrzejewski T.M."/>
            <person name="Davidsen T.M."/>
            <person name="Wayne K.J."/>
            <person name="Tettelin H."/>
            <person name="Glass J.I."/>
            <person name="Rusch D."/>
            <person name="Podicherti R."/>
            <person name="Tsui H.-C.T."/>
            <person name="Winkler M.E."/>
        </authorList>
    </citation>
    <scope>NUCLEOTIDE SEQUENCE</scope>
</reference>
<accession>A0A381PZD0</accession>
<dbReference type="EMBL" id="UINC01001150">
    <property type="protein sequence ID" value="SUZ72431.1"/>
    <property type="molecule type" value="Genomic_DNA"/>
</dbReference>